<organism evidence="2 3">
    <name type="scientific">Ensete ventricosum</name>
    <name type="common">Abyssinian banana</name>
    <name type="synonym">Musa ensete</name>
    <dbReference type="NCBI Taxonomy" id="4639"/>
    <lineage>
        <taxon>Eukaryota</taxon>
        <taxon>Viridiplantae</taxon>
        <taxon>Streptophyta</taxon>
        <taxon>Embryophyta</taxon>
        <taxon>Tracheophyta</taxon>
        <taxon>Spermatophyta</taxon>
        <taxon>Magnoliopsida</taxon>
        <taxon>Liliopsida</taxon>
        <taxon>Zingiberales</taxon>
        <taxon>Musaceae</taxon>
        <taxon>Ensete</taxon>
    </lineage>
</organism>
<reference evidence="2 3" key="1">
    <citation type="journal article" date="2014" name="Agronomy (Basel)">
        <title>A Draft Genome Sequence for Ensete ventricosum, the Drought-Tolerant Tree Against Hunger.</title>
        <authorList>
            <person name="Harrison J."/>
            <person name="Moore K.A."/>
            <person name="Paszkiewicz K."/>
            <person name="Jones T."/>
            <person name="Grant M."/>
            <person name="Ambacheew D."/>
            <person name="Muzemil S."/>
            <person name="Studholme D.J."/>
        </authorList>
    </citation>
    <scope>NUCLEOTIDE SEQUENCE [LARGE SCALE GENOMIC DNA]</scope>
</reference>
<evidence type="ECO:0000313" key="3">
    <source>
        <dbReference type="Proteomes" id="UP000287651"/>
    </source>
</evidence>
<name>A0A426ZVF4_ENSVE</name>
<dbReference type="EMBL" id="AMZH03004858">
    <property type="protein sequence ID" value="RRT67951.1"/>
    <property type="molecule type" value="Genomic_DNA"/>
</dbReference>
<proteinExistence type="predicted"/>
<feature type="coiled-coil region" evidence="1">
    <location>
        <begin position="220"/>
        <end position="247"/>
    </location>
</feature>
<keyword evidence="1" id="KW-0175">Coiled coil</keyword>
<accession>A0A426ZVF4</accession>
<gene>
    <name evidence="2" type="ORF">B296_00025928</name>
</gene>
<dbReference type="AlphaFoldDB" id="A0A426ZVF4"/>
<comment type="caution">
    <text evidence="2">The sequence shown here is derived from an EMBL/GenBank/DDBJ whole genome shotgun (WGS) entry which is preliminary data.</text>
</comment>
<dbReference type="Proteomes" id="UP000287651">
    <property type="component" value="Unassembled WGS sequence"/>
</dbReference>
<protein>
    <submittedName>
        <fullName evidence="2">Uncharacterized protein</fullName>
    </submittedName>
</protein>
<evidence type="ECO:0000256" key="1">
    <source>
        <dbReference type="SAM" id="Coils"/>
    </source>
</evidence>
<evidence type="ECO:0000313" key="2">
    <source>
        <dbReference type="EMBL" id="RRT67951.1"/>
    </source>
</evidence>
<sequence length="385" mass="43373">MDEKASKALEAMLLEHDKDSVITESFMPHIRTRYFISDEYDLYVPEVDQQLFDPFSNGFVVDHPTKKTKVSVSKDTPRKDALPAVAPKMATPTEAPCWEGSSRWRDKAVSWPRSIRDLYRVRARSQNEPFLAQEMADLPKMSGDGPLEARWATLTLRSKVWADGVDAQLFYRGALYPPLVKEIYTTSSEVLLDNVVKNLVTHHHSTMGLIDRVRDSARVVDELSWLIDELQAKVQKLKDEIDLVAVATVEAWAGTARSKAREVEQLLVTTQAAQKKVESSLAAERDAAPKRAQAIIAQYETPCFKFGLAKIGPYLVLRSLSVKQHVGVGFVFSRVALLDKLYVGAGFEVSIWFNDLSDQVLHRIPIRCLRLFPHGSLRRLAKVIA</sequence>